<dbReference type="InterPro" id="IPR001263">
    <property type="entry name" value="PI3K_accessory_dom"/>
</dbReference>
<dbReference type="InterPro" id="IPR016024">
    <property type="entry name" value="ARM-type_fold"/>
</dbReference>
<dbReference type="PANTHER" id="PTHR10048">
    <property type="entry name" value="PHOSPHATIDYLINOSITOL KINASE"/>
    <property type="match status" value="1"/>
</dbReference>
<organism evidence="5 6">
    <name type="scientific">Reticulomyxa filosa</name>
    <dbReference type="NCBI Taxonomy" id="46433"/>
    <lineage>
        <taxon>Eukaryota</taxon>
        <taxon>Sar</taxon>
        <taxon>Rhizaria</taxon>
        <taxon>Retaria</taxon>
        <taxon>Foraminifera</taxon>
        <taxon>Monothalamids</taxon>
        <taxon>Reticulomyxidae</taxon>
        <taxon>Reticulomyxa</taxon>
    </lineage>
</organism>
<dbReference type="PROSITE" id="PS00916">
    <property type="entry name" value="PI3_4_KINASE_2"/>
    <property type="match status" value="1"/>
</dbReference>
<name>X6NHN0_RETFI</name>
<keyword evidence="2 5" id="KW-0418">Kinase</keyword>
<dbReference type="Pfam" id="PF00454">
    <property type="entry name" value="PI3_PI4_kinase"/>
    <property type="match status" value="1"/>
</dbReference>
<evidence type="ECO:0000259" key="3">
    <source>
        <dbReference type="PROSITE" id="PS50290"/>
    </source>
</evidence>
<dbReference type="InterPro" id="IPR000403">
    <property type="entry name" value="PI3/4_kinase_cat_dom"/>
</dbReference>
<dbReference type="PROSITE" id="PS50290">
    <property type="entry name" value="PI3_4_KINASE_3"/>
    <property type="match status" value="1"/>
</dbReference>
<dbReference type="AlphaFoldDB" id="X6NHN0"/>
<dbReference type="OrthoDB" id="67688at2759"/>
<dbReference type="Gene3D" id="1.25.40.70">
    <property type="entry name" value="Phosphatidylinositol 3-kinase, accessory domain (PIK)"/>
    <property type="match status" value="1"/>
</dbReference>
<evidence type="ECO:0000259" key="4">
    <source>
        <dbReference type="PROSITE" id="PS51545"/>
    </source>
</evidence>
<dbReference type="Gene3D" id="3.30.1010.10">
    <property type="entry name" value="Phosphatidylinositol 3-kinase Catalytic Subunit, Chain A, domain 4"/>
    <property type="match status" value="1"/>
</dbReference>
<dbReference type="GO" id="GO:0005942">
    <property type="term" value="C:phosphatidylinositol 3-kinase complex"/>
    <property type="evidence" value="ECO:0007669"/>
    <property type="project" value="TreeGrafter"/>
</dbReference>
<dbReference type="SUPFAM" id="SSF48371">
    <property type="entry name" value="ARM repeat"/>
    <property type="match status" value="1"/>
</dbReference>
<keyword evidence="6" id="KW-1185">Reference proteome</keyword>
<dbReference type="GO" id="GO:0016303">
    <property type="term" value="F:1-phosphatidylinositol-3-kinase activity"/>
    <property type="evidence" value="ECO:0007669"/>
    <property type="project" value="TreeGrafter"/>
</dbReference>
<dbReference type="SMART" id="SM00146">
    <property type="entry name" value="PI3Kc"/>
    <property type="match status" value="1"/>
</dbReference>
<evidence type="ECO:0000256" key="1">
    <source>
        <dbReference type="ARBA" id="ARBA00022679"/>
    </source>
</evidence>
<dbReference type="SMART" id="SM00145">
    <property type="entry name" value="PI3Ka"/>
    <property type="match status" value="1"/>
</dbReference>
<dbReference type="PROSITE" id="PS51545">
    <property type="entry name" value="PIK_HELICAL"/>
    <property type="match status" value="1"/>
</dbReference>
<accession>X6NHN0</accession>
<dbReference type="GO" id="GO:0043491">
    <property type="term" value="P:phosphatidylinositol 3-kinase/protein kinase B signal transduction"/>
    <property type="evidence" value="ECO:0007669"/>
    <property type="project" value="TreeGrafter"/>
</dbReference>
<comment type="caution">
    <text evidence="5">The sequence shown here is derived from an EMBL/GenBank/DDBJ whole genome shotgun (WGS) entry which is preliminary data.</text>
</comment>
<dbReference type="PANTHER" id="PTHR10048:SF14">
    <property type="entry name" value="LD28067P"/>
    <property type="match status" value="1"/>
</dbReference>
<dbReference type="InterPro" id="IPR042236">
    <property type="entry name" value="PI3K_accessory_sf"/>
</dbReference>
<dbReference type="InterPro" id="IPR015433">
    <property type="entry name" value="PI3/4_kinase"/>
</dbReference>
<protein>
    <submittedName>
        <fullName evidence="5">Phosphatidylinositol 3-and 4-kinase family protein</fullName>
    </submittedName>
</protein>
<dbReference type="Pfam" id="PF00613">
    <property type="entry name" value="PI3Ka"/>
    <property type="match status" value="1"/>
</dbReference>
<gene>
    <name evidence="5" type="ORF">RFI_11636</name>
</gene>
<sequence length="577" mass="68002">GKDLLENLIKIDGIEPLSDKDKMLMKKSIAKQEKKKNTRRFLFFLRSVDWLDDEARKVAYDYLERWAQPNNPEDCIELLRHEFADNRVRLYALNNLNRLNDYALNRYLLQLVQALKCELQHNSFLSRFLVYRAVNNPWQIGHYLFWHLKSEYHSEEWCERFGLLMEEYFVHLPSYQLMVDLLVQNNLMNRLTKISTDIQYWYHEAKKSKEHCTSFLRKELELINEDIIDVLTVPLNPCIKVRKLKIAKCRFMSSAKVPLWLCFRNADPHSLSDDDVKHILRANNSGSNGTKDIAVDGYTDICHDAQVLFKSGDDLRQDILTLQMLYIMDELWLRKNLDLRMKPYGVIATAENVGLVELILNCKTANDIHTDAGTYRGSFDKKTHLQYLERCHPPKNDLHAYHKAREYYARSCAGYSVSTWILGIGDRHPSNIMIHFNGSLFHIDFGHFLGNFKSKKIAGYKFEREKTPFVFTPMMKYAIDEGKEPSPEYRDFIKWFFQAFTEVRVRYKMFSNLFLLMIPSHMPELVREHDVSYVRRQLRLDLDNINDLAAHIEVTINDCLNDKNRLWDNAAHAAKHA</sequence>
<evidence type="ECO:0000256" key="2">
    <source>
        <dbReference type="ARBA" id="ARBA00022777"/>
    </source>
</evidence>
<dbReference type="Proteomes" id="UP000023152">
    <property type="component" value="Unassembled WGS sequence"/>
</dbReference>
<dbReference type="GO" id="GO:0016477">
    <property type="term" value="P:cell migration"/>
    <property type="evidence" value="ECO:0007669"/>
    <property type="project" value="TreeGrafter"/>
</dbReference>
<dbReference type="SUPFAM" id="SSF56112">
    <property type="entry name" value="Protein kinase-like (PK-like)"/>
    <property type="match status" value="1"/>
</dbReference>
<feature type="domain" description="PI3K/PI4K catalytic" evidence="3">
    <location>
        <begin position="245"/>
        <end position="564"/>
    </location>
</feature>
<dbReference type="PROSITE" id="PS00915">
    <property type="entry name" value="PI3_4_KINASE_1"/>
    <property type="match status" value="1"/>
</dbReference>
<dbReference type="EMBL" id="ASPP01008481">
    <property type="protein sequence ID" value="ETO25501.1"/>
    <property type="molecule type" value="Genomic_DNA"/>
</dbReference>
<dbReference type="GO" id="GO:0005886">
    <property type="term" value="C:plasma membrane"/>
    <property type="evidence" value="ECO:0007669"/>
    <property type="project" value="TreeGrafter"/>
</dbReference>
<dbReference type="OMA" id="KFMNSKM"/>
<dbReference type="InterPro" id="IPR018936">
    <property type="entry name" value="PI3/4_kinase_CS"/>
</dbReference>
<feature type="non-terminal residue" evidence="5">
    <location>
        <position position="1"/>
    </location>
</feature>
<keyword evidence="1" id="KW-0808">Transferase</keyword>
<dbReference type="Gene3D" id="1.10.1070.11">
    <property type="entry name" value="Phosphatidylinositol 3-/4-kinase, catalytic domain"/>
    <property type="match status" value="1"/>
</dbReference>
<evidence type="ECO:0000313" key="5">
    <source>
        <dbReference type="EMBL" id="ETO25501.1"/>
    </source>
</evidence>
<reference evidence="5 6" key="1">
    <citation type="journal article" date="2013" name="Curr. Biol.">
        <title>The Genome of the Foraminiferan Reticulomyxa filosa.</title>
        <authorList>
            <person name="Glockner G."/>
            <person name="Hulsmann N."/>
            <person name="Schleicher M."/>
            <person name="Noegel A.A."/>
            <person name="Eichinger L."/>
            <person name="Gallinger C."/>
            <person name="Pawlowski J."/>
            <person name="Sierra R."/>
            <person name="Euteneuer U."/>
            <person name="Pillet L."/>
            <person name="Moustafa A."/>
            <person name="Platzer M."/>
            <person name="Groth M."/>
            <person name="Szafranski K."/>
            <person name="Schliwa M."/>
        </authorList>
    </citation>
    <scope>NUCLEOTIDE SEQUENCE [LARGE SCALE GENOMIC DNA]</scope>
</reference>
<dbReference type="GO" id="GO:0005737">
    <property type="term" value="C:cytoplasm"/>
    <property type="evidence" value="ECO:0007669"/>
    <property type="project" value="TreeGrafter"/>
</dbReference>
<dbReference type="GO" id="GO:0035005">
    <property type="term" value="F:1-phosphatidylinositol-4-phosphate 3-kinase activity"/>
    <property type="evidence" value="ECO:0007669"/>
    <property type="project" value="TreeGrafter"/>
</dbReference>
<dbReference type="InterPro" id="IPR011009">
    <property type="entry name" value="Kinase-like_dom_sf"/>
</dbReference>
<proteinExistence type="predicted"/>
<evidence type="ECO:0000313" key="6">
    <source>
        <dbReference type="Proteomes" id="UP000023152"/>
    </source>
</evidence>
<dbReference type="InterPro" id="IPR036940">
    <property type="entry name" value="PI3/4_kinase_cat_sf"/>
</dbReference>
<dbReference type="GO" id="GO:0048015">
    <property type="term" value="P:phosphatidylinositol-mediated signaling"/>
    <property type="evidence" value="ECO:0007669"/>
    <property type="project" value="TreeGrafter"/>
</dbReference>
<feature type="domain" description="PIK helical" evidence="4">
    <location>
        <begin position="1"/>
        <end position="171"/>
    </location>
</feature>